<feature type="region of interest" description="Disordered" evidence="1">
    <location>
        <begin position="1"/>
        <end position="28"/>
    </location>
</feature>
<dbReference type="AlphaFoldDB" id="A0A482VW32"/>
<organism evidence="2 3">
    <name type="scientific">Asbolus verrucosus</name>
    <name type="common">Desert ironclad beetle</name>
    <dbReference type="NCBI Taxonomy" id="1661398"/>
    <lineage>
        <taxon>Eukaryota</taxon>
        <taxon>Metazoa</taxon>
        <taxon>Ecdysozoa</taxon>
        <taxon>Arthropoda</taxon>
        <taxon>Hexapoda</taxon>
        <taxon>Insecta</taxon>
        <taxon>Pterygota</taxon>
        <taxon>Neoptera</taxon>
        <taxon>Endopterygota</taxon>
        <taxon>Coleoptera</taxon>
        <taxon>Polyphaga</taxon>
        <taxon>Cucujiformia</taxon>
        <taxon>Tenebrionidae</taxon>
        <taxon>Pimeliinae</taxon>
        <taxon>Asbolus</taxon>
    </lineage>
</organism>
<protein>
    <submittedName>
        <fullName evidence="2">COesterase domain containing protein</fullName>
    </submittedName>
</protein>
<evidence type="ECO:0000313" key="2">
    <source>
        <dbReference type="EMBL" id="RZC36457.1"/>
    </source>
</evidence>
<feature type="non-terminal residue" evidence="2">
    <location>
        <position position="28"/>
    </location>
</feature>
<evidence type="ECO:0000256" key="1">
    <source>
        <dbReference type="SAM" id="MobiDB-lite"/>
    </source>
</evidence>
<dbReference type="EMBL" id="QDEB01061773">
    <property type="protein sequence ID" value="RZC36457.1"/>
    <property type="molecule type" value="Genomic_DNA"/>
</dbReference>
<reference evidence="2 3" key="1">
    <citation type="submission" date="2017-03" db="EMBL/GenBank/DDBJ databases">
        <title>Genome of the blue death feigning beetle - Asbolus verrucosus.</title>
        <authorList>
            <person name="Rider S.D."/>
        </authorList>
    </citation>
    <scope>NUCLEOTIDE SEQUENCE [LARGE SCALE GENOMIC DNA]</scope>
    <source>
        <strain evidence="2">Butters</strain>
        <tissue evidence="2">Head and leg muscle</tissue>
    </source>
</reference>
<gene>
    <name evidence="2" type="ORF">BDFB_012281</name>
</gene>
<evidence type="ECO:0000313" key="3">
    <source>
        <dbReference type="Proteomes" id="UP000292052"/>
    </source>
</evidence>
<name>A0A482VW32_ASBVE</name>
<comment type="caution">
    <text evidence="2">The sequence shown here is derived from an EMBL/GenBank/DDBJ whole genome shotgun (WGS) entry which is preliminary data.</text>
</comment>
<accession>A0A482VW32</accession>
<proteinExistence type="predicted"/>
<sequence length="28" mass="2665">MGARNIASFGGNPGSVTLTRLSAGGSSV</sequence>
<dbReference type="Proteomes" id="UP000292052">
    <property type="component" value="Unassembled WGS sequence"/>
</dbReference>
<feature type="compositionally biased region" description="Polar residues" evidence="1">
    <location>
        <begin position="14"/>
        <end position="28"/>
    </location>
</feature>
<keyword evidence="3" id="KW-1185">Reference proteome</keyword>